<feature type="domain" description="RING-type" evidence="2">
    <location>
        <begin position="47"/>
        <end position="93"/>
    </location>
</feature>
<gene>
    <name evidence="3" type="ORF">T440DRAFT_364567</name>
</gene>
<protein>
    <recommendedName>
        <fullName evidence="2">RING-type domain-containing protein</fullName>
    </recommendedName>
</protein>
<evidence type="ECO:0000313" key="4">
    <source>
        <dbReference type="Proteomes" id="UP000799423"/>
    </source>
</evidence>
<dbReference type="Proteomes" id="UP000799423">
    <property type="component" value="Unassembled WGS sequence"/>
</dbReference>
<dbReference type="InterPro" id="IPR013083">
    <property type="entry name" value="Znf_RING/FYVE/PHD"/>
</dbReference>
<dbReference type="SMART" id="SM00184">
    <property type="entry name" value="RING"/>
    <property type="match status" value="1"/>
</dbReference>
<dbReference type="Pfam" id="PF13639">
    <property type="entry name" value="zf-RING_2"/>
    <property type="match status" value="1"/>
</dbReference>
<keyword evidence="4" id="KW-1185">Reference proteome</keyword>
<evidence type="ECO:0000256" key="1">
    <source>
        <dbReference type="PROSITE-ProRule" id="PRU00175"/>
    </source>
</evidence>
<accession>A0A6A7B750</accession>
<proteinExistence type="predicted"/>
<dbReference type="AlphaFoldDB" id="A0A6A7B750"/>
<evidence type="ECO:0000259" key="2">
    <source>
        <dbReference type="PROSITE" id="PS50089"/>
    </source>
</evidence>
<feature type="non-terminal residue" evidence="3">
    <location>
        <position position="198"/>
    </location>
</feature>
<keyword evidence="1" id="KW-0862">Zinc</keyword>
<dbReference type="Gene3D" id="3.30.40.10">
    <property type="entry name" value="Zinc/RING finger domain, C3HC4 (zinc finger)"/>
    <property type="match status" value="1"/>
</dbReference>
<dbReference type="GO" id="GO:0008270">
    <property type="term" value="F:zinc ion binding"/>
    <property type="evidence" value="ECO:0007669"/>
    <property type="project" value="UniProtKB-KW"/>
</dbReference>
<feature type="non-terminal residue" evidence="3">
    <location>
        <position position="1"/>
    </location>
</feature>
<dbReference type="InterPro" id="IPR001841">
    <property type="entry name" value="Znf_RING"/>
</dbReference>
<organism evidence="3 4">
    <name type="scientific">Plenodomus tracheiphilus IPT5</name>
    <dbReference type="NCBI Taxonomy" id="1408161"/>
    <lineage>
        <taxon>Eukaryota</taxon>
        <taxon>Fungi</taxon>
        <taxon>Dikarya</taxon>
        <taxon>Ascomycota</taxon>
        <taxon>Pezizomycotina</taxon>
        <taxon>Dothideomycetes</taxon>
        <taxon>Pleosporomycetidae</taxon>
        <taxon>Pleosporales</taxon>
        <taxon>Pleosporineae</taxon>
        <taxon>Leptosphaeriaceae</taxon>
        <taxon>Plenodomus</taxon>
    </lineage>
</organism>
<dbReference type="PROSITE" id="PS50089">
    <property type="entry name" value="ZF_RING_2"/>
    <property type="match status" value="1"/>
</dbReference>
<dbReference type="OrthoDB" id="3751080at2759"/>
<keyword evidence="1" id="KW-0863">Zinc-finger</keyword>
<evidence type="ECO:0000313" key="3">
    <source>
        <dbReference type="EMBL" id="KAF2850179.1"/>
    </source>
</evidence>
<dbReference type="SUPFAM" id="SSF57850">
    <property type="entry name" value="RING/U-box"/>
    <property type="match status" value="1"/>
</dbReference>
<sequence>HFAPALLPSAKPTTQLRLATMAAPQTPPPEDISNAQTFLGTLDEVECCICEEAFSDTHAPMITPTCHHIFGSHCLRAWVLSENRSHNRCPLCRTVLFDDGLPLVEEDARLEDNAHHEVDEPVWARGGLAMGAEAAIQAQHRHHHFHQHIIHGGGLHPRFAVALDHEAEDHVETIMRGAVQERAVAQESLLASLRPYPS</sequence>
<keyword evidence="1" id="KW-0479">Metal-binding</keyword>
<reference evidence="3" key="1">
    <citation type="submission" date="2020-01" db="EMBL/GenBank/DDBJ databases">
        <authorList>
            <consortium name="DOE Joint Genome Institute"/>
            <person name="Haridas S."/>
            <person name="Albert R."/>
            <person name="Binder M."/>
            <person name="Bloem J."/>
            <person name="Labutti K."/>
            <person name="Salamov A."/>
            <person name="Andreopoulos B."/>
            <person name="Baker S.E."/>
            <person name="Barry K."/>
            <person name="Bills G."/>
            <person name="Bluhm B.H."/>
            <person name="Cannon C."/>
            <person name="Castanera R."/>
            <person name="Culley D.E."/>
            <person name="Daum C."/>
            <person name="Ezra D."/>
            <person name="Gonzalez J.B."/>
            <person name="Henrissat B."/>
            <person name="Kuo A."/>
            <person name="Liang C."/>
            <person name="Lipzen A."/>
            <person name="Lutzoni F."/>
            <person name="Magnuson J."/>
            <person name="Mondo S."/>
            <person name="Nolan M."/>
            <person name="Ohm R."/>
            <person name="Pangilinan J."/>
            <person name="Park H.-J."/>
            <person name="Ramirez L."/>
            <person name="Alfaro M."/>
            <person name="Sun H."/>
            <person name="Tritt A."/>
            <person name="Yoshinaga Y."/>
            <person name="Zwiers L.-H."/>
            <person name="Turgeon B.G."/>
            <person name="Goodwin S.B."/>
            <person name="Spatafora J.W."/>
            <person name="Crous P.W."/>
            <person name="Grigoriev I.V."/>
        </authorList>
    </citation>
    <scope>NUCLEOTIDE SEQUENCE</scope>
    <source>
        <strain evidence="3">IPT5</strain>
    </source>
</reference>
<dbReference type="EMBL" id="MU006308">
    <property type="protein sequence ID" value="KAF2850179.1"/>
    <property type="molecule type" value="Genomic_DNA"/>
</dbReference>
<name>A0A6A7B750_9PLEO</name>